<dbReference type="Proteomes" id="UP000320858">
    <property type="component" value="Unassembled WGS sequence"/>
</dbReference>
<dbReference type="EMBL" id="SGOB01000006">
    <property type="protein sequence ID" value="TRA85849.1"/>
    <property type="molecule type" value="Genomic_DNA"/>
</dbReference>
<gene>
    <name evidence="2" type="ORF">EXN24_21425</name>
</gene>
<sequence length="398" mass="42765">MRASVSLSVLGCLVLVACSTPDPGNEFVENQWNASIRRLGADVQSVYPPTEDIQIGDVYAIEGSIDGTGNAGRSLKIGYVEEINTVAEALYQKRLMLPLSKFGTDGKVIDRSKDQAADASSPFRGRFKRSLPIVAFPEYGLASGRLFNFSASLPGQIFGLLFGLGLAENTDLRVSVSDNNTYGIPAYDAQYLLRKFCGRVDDPCSQANLNSAFTATYGRKPKTRLWVRMLSRVYVTRTINYTYIFRSAAAARVVSARLDSMQAFADTATSLVTPTAEDANSNKPSSARDVLLKQMLDGLQGDISALAANKGGNAFGLTAQSYTGNSIGLSQSFARPLTFAYGGVWWDYKVVTGSRGGTSRALPPSSVSVRPTPQETAPGLPPVNPAVTPQIVLPQIQM</sequence>
<reference evidence="2 3" key="1">
    <citation type="journal article" date="2019" name="Appl. Microbiol. Biotechnol.">
        <title>Differential efficiency of wild type rhizogenic strains for rol gene transformation of plants.</title>
        <authorList>
            <person name="Desmet S."/>
            <person name="De Keyser E."/>
            <person name="Van Vaerenbergh J."/>
            <person name="Baeyen S."/>
            <person name="Van Huylenbroeck J."/>
            <person name="Geelen D."/>
            <person name="Dhooghe E."/>
        </authorList>
    </citation>
    <scope>NUCLEOTIDE SEQUENCE [LARGE SCALE GENOMIC DNA]</scope>
    <source>
        <strain evidence="2 3">B 4.1</strain>
    </source>
</reference>
<feature type="region of interest" description="Disordered" evidence="1">
    <location>
        <begin position="357"/>
        <end position="385"/>
    </location>
</feature>
<evidence type="ECO:0000256" key="1">
    <source>
        <dbReference type="SAM" id="MobiDB-lite"/>
    </source>
</evidence>
<comment type="caution">
    <text evidence="2">The sequence shown here is derived from an EMBL/GenBank/DDBJ whole genome shotgun (WGS) entry which is preliminary data.</text>
</comment>
<organism evidence="2 3">
    <name type="scientific">Rhizobium rhizogenes</name>
    <name type="common">Agrobacterium rhizogenes</name>
    <dbReference type="NCBI Taxonomy" id="359"/>
    <lineage>
        <taxon>Bacteria</taxon>
        <taxon>Pseudomonadati</taxon>
        <taxon>Pseudomonadota</taxon>
        <taxon>Alphaproteobacteria</taxon>
        <taxon>Hyphomicrobiales</taxon>
        <taxon>Rhizobiaceae</taxon>
        <taxon>Rhizobium/Agrobacterium group</taxon>
        <taxon>Rhizobium</taxon>
    </lineage>
</organism>
<evidence type="ECO:0000313" key="3">
    <source>
        <dbReference type="Proteomes" id="UP000320858"/>
    </source>
</evidence>
<proteinExistence type="predicted"/>
<dbReference type="PROSITE" id="PS51257">
    <property type="entry name" value="PROKAR_LIPOPROTEIN"/>
    <property type="match status" value="1"/>
</dbReference>
<dbReference type="RefSeq" id="WP_142851498.1">
    <property type="nucleotide sequence ID" value="NZ_SGOB01000006.1"/>
</dbReference>
<dbReference type="AlphaFoldDB" id="A0AA94V9R7"/>
<protein>
    <submittedName>
        <fullName evidence="2">Uncharacterized protein</fullName>
    </submittedName>
</protein>
<feature type="compositionally biased region" description="Polar residues" evidence="1">
    <location>
        <begin position="365"/>
        <end position="375"/>
    </location>
</feature>
<accession>A0AA94V9R7</accession>
<evidence type="ECO:0000313" key="2">
    <source>
        <dbReference type="EMBL" id="TRA85849.1"/>
    </source>
</evidence>
<name>A0AA94V9R7_RHIRH</name>